<evidence type="ECO:0000256" key="1">
    <source>
        <dbReference type="ARBA" id="ARBA00023157"/>
    </source>
</evidence>
<keyword evidence="5" id="KW-1185">Reference proteome</keyword>
<proteinExistence type="inferred from homology"/>
<dbReference type="GO" id="GO:0004252">
    <property type="term" value="F:serine-type endopeptidase activity"/>
    <property type="evidence" value="ECO:0007669"/>
    <property type="project" value="InterPro"/>
</dbReference>
<dbReference type="Gene3D" id="2.40.10.10">
    <property type="entry name" value="Trypsin-like serine proteases"/>
    <property type="match status" value="1"/>
</dbReference>
<dbReference type="InterPro" id="IPR009003">
    <property type="entry name" value="Peptidase_S1_PA"/>
</dbReference>
<sequence length="104" mass="11849">MARIHNGNPIRNRQQLPWIVELKVIFGTFGIECAGSIISSNVILTAAHCLIKPKGRNIPVREVKVYYNSTINWMGPLLYAESMIPYPKYDEFHNYDVALLKVST</sequence>
<dbReference type="GO" id="GO:0006508">
    <property type="term" value="P:proteolysis"/>
    <property type="evidence" value="ECO:0007669"/>
    <property type="project" value="InterPro"/>
</dbReference>
<dbReference type="InterPro" id="IPR051487">
    <property type="entry name" value="Ser/Thr_Proteases_Immune/Dev"/>
</dbReference>
<dbReference type="InterPro" id="IPR001314">
    <property type="entry name" value="Peptidase_S1A"/>
</dbReference>
<dbReference type="AlphaFoldDB" id="A0AAQ4FA41"/>
<dbReference type="PROSITE" id="PS00134">
    <property type="entry name" value="TRYPSIN_HIS"/>
    <property type="match status" value="1"/>
</dbReference>
<reference evidence="4 5" key="1">
    <citation type="journal article" date="2023" name="Arcadia Sci">
        <title>De novo assembly of a long-read Amblyomma americanum tick genome.</title>
        <authorList>
            <person name="Chou S."/>
            <person name="Poskanzer K.E."/>
            <person name="Rollins M."/>
            <person name="Thuy-Boun P.S."/>
        </authorList>
    </citation>
    <scope>NUCLEOTIDE SEQUENCE [LARGE SCALE GENOMIC DNA]</scope>
    <source>
        <strain evidence="4">F_SG_1</strain>
        <tissue evidence="4">Salivary glands</tissue>
    </source>
</reference>
<dbReference type="PANTHER" id="PTHR24256">
    <property type="entry name" value="TRYPTASE-RELATED"/>
    <property type="match status" value="1"/>
</dbReference>
<evidence type="ECO:0000259" key="3">
    <source>
        <dbReference type="Pfam" id="PF00089"/>
    </source>
</evidence>
<evidence type="ECO:0000313" key="5">
    <source>
        <dbReference type="Proteomes" id="UP001321473"/>
    </source>
</evidence>
<dbReference type="InterPro" id="IPR001254">
    <property type="entry name" value="Trypsin_dom"/>
</dbReference>
<dbReference type="SUPFAM" id="SSF50494">
    <property type="entry name" value="Trypsin-like serine proteases"/>
    <property type="match status" value="1"/>
</dbReference>
<accession>A0AAQ4FA41</accession>
<comment type="similarity">
    <text evidence="2">Belongs to the peptidase S1 family. CLIP subfamily.</text>
</comment>
<dbReference type="PRINTS" id="PR00722">
    <property type="entry name" value="CHYMOTRYPSIN"/>
</dbReference>
<keyword evidence="1" id="KW-1015">Disulfide bond</keyword>
<dbReference type="InterPro" id="IPR018114">
    <property type="entry name" value="TRYPSIN_HIS"/>
</dbReference>
<dbReference type="Pfam" id="PF00089">
    <property type="entry name" value="Trypsin"/>
    <property type="match status" value="1"/>
</dbReference>
<gene>
    <name evidence="4" type="ORF">V5799_010137</name>
</gene>
<protein>
    <recommendedName>
        <fullName evidence="3">Peptidase S1 domain-containing protein</fullName>
    </recommendedName>
</protein>
<evidence type="ECO:0000313" key="4">
    <source>
        <dbReference type="EMBL" id="KAK8783498.1"/>
    </source>
</evidence>
<feature type="domain" description="Peptidase S1" evidence="3">
    <location>
        <begin position="6"/>
        <end position="103"/>
    </location>
</feature>
<dbReference type="EMBL" id="JARKHS020005506">
    <property type="protein sequence ID" value="KAK8783498.1"/>
    <property type="molecule type" value="Genomic_DNA"/>
</dbReference>
<dbReference type="Proteomes" id="UP001321473">
    <property type="component" value="Unassembled WGS sequence"/>
</dbReference>
<organism evidence="4 5">
    <name type="scientific">Amblyomma americanum</name>
    <name type="common">Lone star tick</name>
    <dbReference type="NCBI Taxonomy" id="6943"/>
    <lineage>
        <taxon>Eukaryota</taxon>
        <taxon>Metazoa</taxon>
        <taxon>Ecdysozoa</taxon>
        <taxon>Arthropoda</taxon>
        <taxon>Chelicerata</taxon>
        <taxon>Arachnida</taxon>
        <taxon>Acari</taxon>
        <taxon>Parasitiformes</taxon>
        <taxon>Ixodida</taxon>
        <taxon>Ixodoidea</taxon>
        <taxon>Ixodidae</taxon>
        <taxon>Amblyomminae</taxon>
        <taxon>Amblyomma</taxon>
    </lineage>
</organism>
<comment type="caution">
    <text evidence="4">The sequence shown here is derived from an EMBL/GenBank/DDBJ whole genome shotgun (WGS) entry which is preliminary data.</text>
</comment>
<evidence type="ECO:0000256" key="2">
    <source>
        <dbReference type="ARBA" id="ARBA00024195"/>
    </source>
</evidence>
<name>A0AAQ4FA41_AMBAM</name>
<dbReference type="InterPro" id="IPR043504">
    <property type="entry name" value="Peptidase_S1_PA_chymotrypsin"/>
</dbReference>